<feature type="non-terminal residue" evidence="1">
    <location>
        <position position="208"/>
    </location>
</feature>
<proteinExistence type="predicted"/>
<keyword evidence="2" id="KW-1185">Reference proteome</keyword>
<dbReference type="GO" id="GO:0008483">
    <property type="term" value="F:transaminase activity"/>
    <property type="evidence" value="ECO:0007669"/>
    <property type="project" value="UniProtKB-KW"/>
</dbReference>
<dbReference type="InterPro" id="IPR043131">
    <property type="entry name" value="BCAT-like_N"/>
</dbReference>
<dbReference type="InterPro" id="IPR036038">
    <property type="entry name" value="Aminotransferase-like"/>
</dbReference>
<evidence type="ECO:0000313" key="2">
    <source>
        <dbReference type="Proteomes" id="UP000037020"/>
    </source>
</evidence>
<dbReference type="InterPro" id="IPR043132">
    <property type="entry name" value="BCAT-like_C"/>
</dbReference>
<organism evidence="1 2">
    <name type="scientific">Streptomyces varsoviensis</name>
    <dbReference type="NCBI Taxonomy" id="67373"/>
    <lineage>
        <taxon>Bacteria</taxon>
        <taxon>Bacillati</taxon>
        <taxon>Actinomycetota</taxon>
        <taxon>Actinomycetes</taxon>
        <taxon>Kitasatosporales</taxon>
        <taxon>Streptomycetaceae</taxon>
        <taxon>Streptomyces</taxon>
    </lineage>
</organism>
<protein>
    <submittedName>
        <fullName evidence="1">Class IV aminotransferase</fullName>
    </submittedName>
</protein>
<dbReference type="SUPFAM" id="SSF56752">
    <property type="entry name" value="D-aminoacid aminotransferase-like PLP-dependent enzymes"/>
    <property type="match status" value="1"/>
</dbReference>
<dbReference type="Gene3D" id="3.20.10.10">
    <property type="entry name" value="D-amino Acid Aminotransferase, subunit A, domain 2"/>
    <property type="match status" value="1"/>
</dbReference>
<reference evidence="1 2" key="1">
    <citation type="submission" date="2015-07" db="EMBL/GenBank/DDBJ databases">
        <authorList>
            <person name="Ju K.-S."/>
            <person name="Doroghazi J.R."/>
            <person name="Metcalf W.W."/>
        </authorList>
    </citation>
    <scope>NUCLEOTIDE SEQUENCE [LARGE SCALE GENOMIC DNA]</scope>
    <source>
        <strain evidence="1 2">NRRL B-3589</strain>
    </source>
</reference>
<dbReference type="Pfam" id="PF01063">
    <property type="entry name" value="Aminotran_4"/>
    <property type="match status" value="1"/>
</dbReference>
<keyword evidence="1" id="KW-0032">Aminotransferase</keyword>
<dbReference type="InterPro" id="IPR001544">
    <property type="entry name" value="Aminotrans_IV"/>
</dbReference>
<name>A0ABR5JDP9_9ACTN</name>
<evidence type="ECO:0000313" key="1">
    <source>
        <dbReference type="EMBL" id="KOG91562.1"/>
    </source>
</evidence>
<dbReference type="NCBIfam" id="NF006734">
    <property type="entry name" value="PRK09266.1"/>
    <property type="match status" value="1"/>
</dbReference>
<dbReference type="Gene3D" id="3.30.470.10">
    <property type="match status" value="1"/>
</dbReference>
<gene>
    <name evidence="1" type="ORF">ADK38_02495</name>
</gene>
<comment type="caution">
    <text evidence="1">The sequence shown here is derived from an EMBL/GenBank/DDBJ whole genome shotgun (WGS) entry which is preliminary data.</text>
</comment>
<keyword evidence="1" id="KW-0808">Transferase</keyword>
<dbReference type="EMBL" id="LGUT01000194">
    <property type="protein sequence ID" value="KOG91562.1"/>
    <property type="molecule type" value="Genomic_DNA"/>
</dbReference>
<accession>A0ABR5JDP9</accession>
<dbReference type="Proteomes" id="UP000037020">
    <property type="component" value="Unassembled WGS sequence"/>
</dbReference>
<sequence length="208" mass="22490">MTGVTDLPDLRIELDGRAPTAEELFAPLMSNYGHFTAMQVRGRAVRGLDLHLTRLDAATRELFGTGLDGDRVRELIRHALADTEDAAVRVNVFAPAPGAAPSVLVSVRPPMTMPTTPQALRTVPYQRPVAHLKHTGGFAQGFYRDQVQRAGFDEALLVGPDGTVSEGTITNVAFIAGDTVVWPDAPALDGISMLLLREALDRAGRPWR</sequence>